<dbReference type="CDD" id="cd20335">
    <property type="entry name" value="BRcat_RBR"/>
    <property type="match status" value="1"/>
</dbReference>
<dbReference type="Gene3D" id="3.30.40.10">
    <property type="entry name" value="Zinc/RING finger domain, C3HC4 (zinc finger)"/>
    <property type="match status" value="1"/>
</dbReference>
<keyword evidence="6" id="KW-0863">Zinc-finger</keyword>
<dbReference type="InterPro" id="IPR002867">
    <property type="entry name" value="IBR_dom"/>
</dbReference>
<comment type="catalytic activity">
    <reaction evidence="1">
        <text>[E2 ubiquitin-conjugating enzyme]-S-ubiquitinyl-L-cysteine + [acceptor protein]-L-lysine = [E2 ubiquitin-conjugating enzyme]-L-cysteine + [acceptor protein]-N(6)-ubiquitinyl-L-lysine.</text>
        <dbReference type="EC" id="2.3.2.31"/>
    </reaction>
</comment>
<evidence type="ECO:0000313" key="11">
    <source>
        <dbReference type="Proteomes" id="UP000615446"/>
    </source>
</evidence>
<keyword evidence="8" id="KW-0862">Zinc</keyword>
<dbReference type="EC" id="2.3.2.31" evidence="2"/>
<keyword evidence="5" id="KW-0677">Repeat</keyword>
<reference evidence="10" key="1">
    <citation type="submission" date="2019-10" db="EMBL/GenBank/DDBJ databases">
        <title>Conservation and host-specific expression of non-tandemly repeated heterogenous ribosome RNA gene in arbuscular mycorrhizal fungi.</title>
        <authorList>
            <person name="Maeda T."/>
            <person name="Kobayashi Y."/>
            <person name="Nakagawa T."/>
            <person name="Ezawa T."/>
            <person name="Yamaguchi K."/>
            <person name="Bino T."/>
            <person name="Nishimoto Y."/>
            <person name="Shigenobu S."/>
            <person name="Kawaguchi M."/>
        </authorList>
    </citation>
    <scope>NUCLEOTIDE SEQUENCE</scope>
    <source>
        <strain evidence="10">HR1</strain>
    </source>
</reference>
<evidence type="ECO:0000256" key="4">
    <source>
        <dbReference type="ARBA" id="ARBA00022723"/>
    </source>
</evidence>
<dbReference type="InterPro" id="IPR044066">
    <property type="entry name" value="TRIAD_supradom"/>
</dbReference>
<dbReference type="PANTHER" id="PTHR11685">
    <property type="entry name" value="RBR FAMILY RING FINGER AND IBR DOMAIN-CONTAINING"/>
    <property type="match status" value="1"/>
</dbReference>
<sequence>MRLSTTRVECQICFEFRPKFSFSKITANCNHESNICKLCVKRHIKSQLDSRFDVEINCPFNGCNKKFNTDDIKNISEELSERISALALRQTLSMMPEFRWCKNPKCNSGQIHLEGANAPIMTCRDCGQKSCFTHDIPWHEDSTCSDYEIRLGNDEATKDLLDKKTKSCPKCGVRITKGDGCDHMTCKIRTCRYEFCWLCLADYKEIRERGNSYDIKKINKELFVRYDTLLLHQTLSEIPEFRWCKNSGCNSGQIHFEGDDAPIMTCRDCGQNHVLLVIFVGMRIQLVLTTRLD</sequence>
<feature type="domain" description="RING-type" evidence="9">
    <location>
        <begin position="6"/>
        <end position="222"/>
    </location>
</feature>
<comment type="caution">
    <text evidence="10">The sequence shown here is derived from an EMBL/GenBank/DDBJ whole genome shotgun (WGS) entry which is preliminary data.</text>
</comment>
<evidence type="ECO:0000256" key="5">
    <source>
        <dbReference type="ARBA" id="ARBA00022737"/>
    </source>
</evidence>
<proteinExistence type="predicted"/>
<evidence type="ECO:0000256" key="7">
    <source>
        <dbReference type="ARBA" id="ARBA00022786"/>
    </source>
</evidence>
<keyword evidence="7" id="KW-0833">Ubl conjugation pathway</keyword>
<keyword evidence="4" id="KW-0479">Metal-binding</keyword>
<dbReference type="Pfam" id="PF22191">
    <property type="entry name" value="IBR_1"/>
    <property type="match status" value="1"/>
</dbReference>
<gene>
    <name evidence="10" type="ORF">RCL2_002037800</name>
</gene>
<dbReference type="GO" id="GO:0008270">
    <property type="term" value="F:zinc ion binding"/>
    <property type="evidence" value="ECO:0007669"/>
    <property type="project" value="UniProtKB-KW"/>
</dbReference>
<dbReference type="SUPFAM" id="SSF57850">
    <property type="entry name" value="RING/U-box"/>
    <property type="match status" value="3"/>
</dbReference>
<dbReference type="OrthoDB" id="1431934at2759"/>
<dbReference type="GO" id="GO:0016567">
    <property type="term" value="P:protein ubiquitination"/>
    <property type="evidence" value="ECO:0007669"/>
    <property type="project" value="InterPro"/>
</dbReference>
<dbReference type="Proteomes" id="UP000615446">
    <property type="component" value="Unassembled WGS sequence"/>
</dbReference>
<accession>A0A8H3LX12</accession>
<dbReference type="AlphaFoldDB" id="A0A8H3LX12"/>
<dbReference type="EMBL" id="BLAL01000228">
    <property type="protein sequence ID" value="GES93631.1"/>
    <property type="molecule type" value="Genomic_DNA"/>
</dbReference>
<organism evidence="10 11">
    <name type="scientific">Rhizophagus clarus</name>
    <dbReference type="NCBI Taxonomy" id="94130"/>
    <lineage>
        <taxon>Eukaryota</taxon>
        <taxon>Fungi</taxon>
        <taxon>Fungi incertae sedis</taxon>
        <taxon>Mucoromycota</taxon>
        <taxon>Glomeromycotina</taxon>
        <taxon>Glomeromycetes</taxon>
        <taxon>Glomerales</taxon>
        <taxon>Glomeraceae</taxon>
        <taxon>Rhizophagus</taxon>
    </lineage>
</organism>
<protein>
    <recommendedName>
        <fullName evidence="2">RBR-type E3 ubiquitin transferase</fullName>
        <ecNumber evidence="2">2.3.2.31</ecNumber>
    </recommendedName>
</protein>
<dbReference type="SMART" id="SM00647">
    <property type="entry name" value="IBR"/>
    <property type="match status" value="2"/>
</dbReference>
<name>A0A8H3LX12_9GLOM</name>
<evidence type="ECO:0000256" key="6">
    <source>
        <dbReference type="ARBA" id="ARBA00022771"/>
    </source>
</evidence>
<evidence type="ECO:0000256" key="3">
    <source>
        <dbReference type="ARBA" id="ARBA00022679"/>
    </source>
</evidence>
<evidence type="ECO:0000256" key="8">
    <source>
        <dbReference type="ARBA" id="ARBA00022833"/>
    </source>
</evidence>
<dbReference type="InterPro" id="IPR013083">
    <property type="entry name" value="Znf_RING/FYVE/PHD"/>
</dbReference>
<dbReference type="Pfam" id="PF01485">
    <property type="entry name" value="IBR"/>
    <property type="match status" value="2"/>
</dbReference>
<evidence type="ECO:0000313" key="10">
    <source>
        <dbReference type="EMBL" id="GES93631.1"/>
    </source>
</evidence>
<keyword evidence="3" id="KW-0808">Transferase</keyword>
<dbReference type="Gene3D" id="1.20.120.1750">
    <property type="match status" value="1"/>
</dbReference>
<dbReference type="GO" id="GO:0061630">
    <property type="term" value="F:ubiquitin protein ligase activity"/>
    <property type="evidence" value="ECO:0007669"/>
    <property type="project" value="UniProtKB-EC"/>
</dbReference>
<dbReference type="PROSITE" id="PS51873">
    <property type="entry name" value="TRIAD"/>
    <property type="match status" value="1"/>
</dbReference>
<evidence type="ECO:0000256" key="1">
    <source>
        <dbReference type="ARBA" id="ARBA00001798"/>
    </source>
</evidence>
<evidence type="ECO:0000259" key="9">
    <source>
        <dbReference type="PROSITE" id="PS51873"/>
    </source>
</evidence>
<evidence type="ECO:0000256" key="2">
    <source>
        <dbReference type="ARBA" id="ARBA00012251"/>
    </source>
</evidence>
<dbReference type="InterPro" id="IPR031127">
    <property type="entry name" value="E3_UB_ligase_RBR"/>
</dbReference>